<evidence type="ECO:0000313" key="1">
    <source>
        <dbReference type="EMBL" id="MEJ8852500.1"/>
    </source>
</evidence>
<gene>
    <name evidence="1" type="ORF">WKW82_38185</name>
</gene>
<name>A0ABU8X058_9BURK</name>
<accession>A0ABU8X058</accession>
<comment type="caution">
    <text evidence="1">The sequence shown here is derived from an EMBL/GenBank/DDBJ whole genome shotgun (WGS) entry which is preliminary data.</text>
</comment>
<reference evidence="1 2" key="1">
    <citation type="submission" date="2024-03" db="EMBL/GenBank/DDBJ databases">
        <title>Novel species of the genus Variovorax.</title>
        <authorList>
            <person name="Liu Q."/>
            <person name="Xin Y.-H."/>
        </authorList>
    </citation>
    <scope>NUCLEOTIDE SEQUENCE [LARGE SCALE GENOMIC DNA]</scope>
    <source>
        <strain evidence="1 2">KACC 18900</strain>
    </source>
</reference>
<proteinExistence type="predicted"/>
<evidence type="ECO:0000313" key="2">
    <source>
        <dbReference type="Proteomes" id="UP001385892"/>
    </source>
</evidence>
<dbReference type="EMBL" id="JBBKZT010000044">
    <property type="protein sequence ID" value="MEJ8852500.1"/>
    <property type="molecule type" value="Genomic_DNA"/>
</dbReference>
<sequence length="66" mass="7781">MTEASRNQFEEAYLLWAGAIETHKVMMDDAMVGKTVDVDQMHQLLAEIEDLHQDWMRKSTSFVHWK</sequence>
<dbReference type="Proteomes" id="UP001385892">
    <property type="component" value="Unassembled WGS sequence"/>
</dbReference>
<dbReference type="RefSeq" id="WP_340348448.1">
    <property type="nucleotide sequence ID" value="NZ_JBBKZT010000044.1"/>
</dbReference>
<organism evidence="1 2">
    <name type="scientific">Variovorax rhizosphaerae</name>
    <dbReference type="NCBI Taxonomy" id="1836200"/>
    <lineage>
        <taxon>Bacteria</taxon>
        <taxon>Pseudomonadati</taxon>
        <taxon>Pseudomonadota</taxon>
        <taxon>Betaproteobacteria</taxon>
        <taxon>Burkholderiales</taxon>
        <taxon>Comamonadaceae</taxon>
        <taxon>Variovorax</taxon>
    </lineage>
</organism>
<keyword evidence="2" id="KW-1185">Reference proteome</keyword>
<protein>
    <submittedName>
        <fullName evidence="1">Uncharacterized protein</fullName>
    </submittedName>
</protein>